<evidence type="ECO:0000313" key="2">
    <source>
        <dbReference type="Proteomes" id="UP001732700"/>
    </source>
</evidence>
<sequence>MRMRKRCSIISPSVLLMLALQAAVLVAGRPSAVADDILLPSQGNDQVERPWKCCDVTSCTRSIPPTCSCRDVVDNCAATCKACKPQHPPRRVCLDKYTGDPGPKCTDDHIDGEPTPLQAGDVAFAAVEGLRLH</sequence>
<name>A0ACD5UW42_AVESA</name>
<dbReference type="Proteomes" id="UP001732700">
    <property type="component" value="Chromosome 2C"/>
</dbReference>
<dbReference type="EnsemblPlants" id="AVESA.00010b.r2.2CG0320050.1">
    <property type="protein sequence ID" value="AVESA.00010b.r2.2CG0320050.1.CDS"/>
    <property type="gene ID" value="AVESA.00010b.r2.2CG0320050"/>
</dbReference>
<reference evidence="1" key="2">
    <citation type="submission" date="2025-09" db="UniProtKB">
        <authorList>
            <consortium name="EnsemblPlants"/>
        </authorList>
    </citation>
    <scope>IDENTIFICATION</scope>
</reference>
<proteinExistence type="predicted"/>
<keyword evidence="2" id="KW-1185">Reference proteome</keyword>
<evidence type="ECO:0000313" key="1">
    <source>
        <dbReference type="EnsemblPlants" id="AVESA.00010b.r2.2CG0320050.1.CDS"/>
    </source>
</evidence>
<reference evidence="1" key="1">
    <citation type="submission" date="2021-05" db="EMBL/GenBank/DDBJ databases">
        <authorList>
            <person name="Scholz U."/>
            <person name="Mascher M."/>
            <person name="Fiebig A."/>
        </authorList>
    </citation>
    <scope>NUCLEOTIDE SEQUENCE [LARGE SCALE GENOMIC DNA]</scope>
</reference>
<protein>
    <submittedName>
        <fullName evidence="1">Uncharacterized protein</fullName>
    </submittedName>
</protein>
<organism evidence="1 2">
    <name type="scientific">Avena sativa</name>
    <name type="common">Oat</name>
    <dbReference type="NCBI Taxonomy" id="4498"/>
    <lineage>
        <taxon>Eukaryota</taxon>
        <taxon>Viridiplantae</taxon>
        <taxon>Streptophyta</taxon>
        <taxon>Embryophyta</taxon>
        <taxon>Tracheophyta</taxon>
        <taxon>Spermatophyta</taxon>
        <taxon>Magnoliopsida</taxon>
        <taxon>Liliopsida</taxon>
        <taxon>Poales</taxon>
        <taxon>Poaceae</taxon>
        <taxon>BOP clade</taxon>
        <taxon>Pooideae</taxon>
        <taxon>Poodae</taxon>
        <taxon>Poeae</taxon>
        <taxon>Poeae Chloroplast Group 1 (Aveneae type)</taxon>
        <taxon>Aveninae</taxon>
        <taxon>Avena</taxon>
    </lineage>
</organism>
<accession>A0ACD5UW42</accession>